<keyword evidence="1 2" id="KW-0238">DNA-binding</keyword>
<accession>A0A1W1XV27</accession>
<dbReference type="Proteomes" id="UP000192468">
    <property type="component" value="Unassembled WGS sequence"/>
</dbReference>
<dbReference type="RefSeq" id="WP_084117099.1">
    <property type="nucleotide sequence ID" value="NZ_FWXH01000017.1"/>
</dbReference>
<evidence type="ECO:0000259" key="3">
    <source>
        <dbReference type="PROSITE" id="PS50977"/>
    </source>
</evidence>
<dbReference type="InterPro" id="IPR036271">
    <property type="entry name" value="Tet_transcr_reg_TetR-rel_C_sf"/>
</dbReference>
<evidence type="ECO:0000313" key="5">
    <source>
        <dbReference type="Proteomes" id="UP000192468"/>
    </source>
</evidence>
<dbReference type="PROSITE" id="PS01081">
    <property type="entry name" value="HTH_TETR_1"/>
    <property type="match status" value="1"/>
</dbReference>
<organism evidence="4 5">
    <name type="scientific">Clostridium acidisoli DSM 12555</name>
    <dbReference type="NCBI Taxonomy" id="1121291"/>
    <lineage>
        <taxon>Bacteria</taxon>
        <taxon>Bacillati</taxon>
        <taxon>Bacillota</taxon>
        <taxon>Clostridia</taxon>
        <taxon>Eubacteriales</taxon>
        <taxon>Clostridiaceae</taxon>
        <taxon>Clostridium</taxon>
    </lineage>
</organism>
<dbReference type="InterPro" id="IPR009057">
    <property type="entry name" value="Homeodomain-like_sf"/>
</dbReference>
<dbReference type="OrthoDB" id="9785164at2"/>
<keyword evidence="5" id="KW-1185">Reference proteome</keyword>
<dbReference type="InterPro" id="IPR050624">
    <property type="entry name" value="HTH-type_Tx_Regulator"/>
</dbReference>
<dbReference type="SUPFAM" id="SSF46689">
    <property type="entry name" value="Homeodomain-like"/>
    <property type="match status" value="1"/>
</dbReference>
<dbReference type="GO" id="GO:0003677">
    <property type="term" value="F:DNA binding"/>
    <property type="evidence" value="ECO:0007669"/>
    <property type="project" value="UniProtKB-UniRule"/>
</dbReference>
<evidence type="ECO:0000256" key="1">
    <source>
        <dbReference type="ARBA" id="ARBA00023125"/>
    </source>
</evidence>
<sequence>MNKTKNLIFNSAVRVFSIKGYDGATMDEIAMSAGVAKGTLYYHFKSKEEIFKYIMDEGMRLTQDEIDTSLENEDNSIGKLRAMFKGILILVHRNRDFFKVVASQLWGREIRQFELRDIMKKYMCDIEMYIKDAMDEGIIKKGNSRLIAYSLIGTFCSSAIYEISVGQEDIKDTVECVMDCILDGLKIRL</sequence>
<dbReference type="Gene3D" id="1.10.10.60">
    <property type="entry name" value="Homeodomain-like"/>
    <property type="match status" value="1"/>
</dbReference>
<feature type="domain" description="HTH tetR-type" evidence="3">
    <location>
        <begin position="2"/>
        <end position="62"/>
    </location>
</feature>
<gene>
    <name evidence="4" type="ORF">SAMN02745134_03155</name>
</gene>
<dbReference type="PANTHER" id="PTHR43479">
    <property type="entry name" value="ACREF/ENVCD OPERON REPRESSOR-RELATED"/>
    <property type="match status" value="1"/>
</dbReference>
<dbReference type="PROSITE" id="PS50977">
    <property type="entry name" value="HTH_TETR_2"/>
    <property type="match status" value="1"/>
</dbReference>
<dbReference type="EMBL" id="FWXH01000017">
    <property type="protein sequence ID" value="SMC27391.1"/>
    <property type="molecule type" value="Genomic_DNA"/>
</dbReference>
<evidence type="ECO:0000313" key="4">
    <source>
        <dbReference type="EMBL" id="SMC27391.1"/>
    </source>
</evidence>
<name>A0A1W1XV27_9CLOT</name>
<dbReference type="InterPro" id="IPR023772">
    <property type="entry name" value="DNA-bd_HTH_TetR-type_CS"/>
</dbReference>
<proteinExistence type="predicted"/>
<reference evidence="4 5" key="1">
    <citation type="submission" date="2017-04" db="EMBL/GenBank/DDBJ databases">
        <authorList>
            <person name="Afonso C.L."/>
            <person name="Miller P.J."/>
            <person name="Scott M.A."/>
            <person name="Spackman E."/>
            <person name="Goraichik I."/>
            <person name="Dimitrov K.M."/>
            <person name="Suarez D.L."/>
            <person name="Swayne D.E."/>
        </authorList>
    </citation>
    <scope>NUCLEOTIDE SEQUENCE [LARGE SCALE GENOMIC DNA]</scope>
    <source>
        <strain evidence="4 5">DSM 12555</strain>
    </source>
</reference>
<protein>
    <submittedName>
        <fullName evidence="4">Transcriptional regulator, TetR family</fullName>
    </submittedName>
</protein>
<dbReference type="Gene3D" id="1.10.357.10">
    <property type="entry name" value="Tetracycline Repressor, domain 2"/>
    <property type="match status" value="1"/>
</dbReference>
<dbReference type="InterPro" id="IPR001647">
    <property type="entry name" value="HTH_TetR"/>
</dbReference>
<dbReference type="PANTHER" id="PTHR43479:SF11">
    <property type="entry name" value="ACREF_ENVCD OPERON REPRESSOR-RELATED"/>
    <property type="match status" value="1"/>
</dbReference>
<dbReference type="SUPFAM" id="SSF48498">
    <property type="entry name" value="Tetracyclin repressor-like, C-terminal domain"/>
    <property type="match status" value="1"/>
</dbReference>
<dbReference type="AlphaFoldDB" id="A0A1W1XV27"/>
<evidence type="ECO:0000256" key="2">
    <source>
        <dbReference type="PROSITE-ProRule" id="PRU00335"/>
    </source>
</evidence>
<dbReference type="Pfam" id="PF00440">
    <property type="entry name" value="TetR_N"/>
    <property type="match status" value="1"/>
</dbReference>
<dbReference type="PRINTS" id="PR00455">
    <property type="entry name" value="HTHTETR"/>
</dbReference>
<feature type="DNA-binding region" description="H-T-H motif" evidence="2">
    <location>
        <begin position="25"/>
        <end position="44"/>
    </location>
</feature>